<keyword evidence="2" id="KW-1185">Reference proteome</keyword>
<evidence type="ECO:0000313" key="2">
    <source>
        <dbReference type="Proteomes" id="UP001281761"/>
    </source>
</evidence>
<dbReference type="Proteomes" id="UP001281761">
    <property type="component" value="Unassembled WGS sequence"/>
</dbReference>
<proteinExistence type="predicted"/>
<sequence length="150" mass="16427">MSEINEEEIVKKIIDVSQHFSRLLPFDSRPADQYRSPVQCHSGDANRSTIPRNSSIACSSSSLFAAEFNTSTGLIRSDSVTTLPPSTCHPSVGIVTTTDTMDEGMLRNEESMELDADLSGVDLSDEEVRNVIAACLDPDHFNAPTTRNHQ</sequence>
<comment type="caution">
    <text evidence="1">The sequence shown here is derived from an EMBL/GenBank/DDBJ whole genome shotgun (WGS) entry which is preliminary data.</text>
</comment>
<name>A0ABQ9YBF7_9EUKA</name>
<organism evidence="1 2">
    <name type="scientific">Blattamonas nauphoetae</name>
    <dbReference type="NCBI Taxonomy" id="2049346"/>
    <lineage>
        <taxon>Eukaryota</taxon>
        <taxon>Metamonada</taxon>
        <taxon>Preaxostyla</taxon>
        <taxon>Oxymonadida</taxon>
        <taxon>Blattamonas</taxon>
    </lineage>
</organism>
<protein>
    <submittedName>
        <fullName evidence="1">Uncharacterized protein</fullName>
    </submittedName>
</protein>
<evidence type="ECO:0000313" key="1">
    <source>
        <dbReference type="EMBL" id="KAK2961013.1"/>
    </source>
</evidence>
<accession>A0ABQ9YBF7</accession>
<dbReference type="EMBL" id="JARBJD010000019">
    <property type="protein sequence ID" value="KAK2961013.1"/>
    <property type="molecule type" value="Genomic_DNA"/>
</dbReference>
<gene>
    <name evidence="1" type="ORF">BLNAU_4100</name>
</gene>
<reference evidence="1 2" key="1">
    <citation type="journal article" date="2022" name="bioRxiv">
        <title>Genomics of Preaxostyla Flagellates Illuminates Evolutionary Transitions and the Path Towards Mitochondrial Loss.</title>
        <authorList>
            <person name="Novak L.V.F."/>
            <person name="Treitli S.C."/>
            <person name="Pyrih J."/>
            <person name="Halakuc P."/>
            <person name="Pipaliya S.V."/>
            <person name="Vacek V."/>
            <person name="Brzon O."/>
            <person name="Soukal P."/>
            <person name="Eme L."/>
            <person name="Dacks J.B."/>
            <person name="Karnkowska A."/>
            <person name="Elias M."/>
            <person name="Hampl V."/>
        </authorList>
    </citation>
    <scope>NUCLEOTIDE SEQUENCE [LARGE SCALE GENOMIC DNA]</scope>
    <source>
        <strain evidence="1">NAU3</strain>
        <tissue evidence="1">Gut</tissue>
    </source>
</reference>